<name>A0A5J4X6W2_9EUKA</name>
<feature type="compositionally biased region" description="Basic and acidic residues" evidence="1">
    <location>
        <begin position="67"/>
        <end position="79"/>
    </location>
</feature>
<comment type="caution">
    <text evidence="2">The sequence shown here is derived from an EMBL/GenBank/DDBJ whole genome shotgun (WGS) entry which is preliminary data.</text>
</comment>
<sequence>MGNQYQQTNDIVNRKVKRKREIEEEEEEENIADVPIQKTNPIPNKEDLSEEYTLEIAFEEEEEEEQIEIKRSEFQKDSHNNGSNGWKKKIYGNKQMKGRNI</sequence>
<feature type="compositionally biased region" description="Basic residues" evidence="1">
    <location>
        <begin position="86"/>
        <end position="101"/>
    </location>
</feature>
<evidence type="ECO:0000313" key="3">
    <source>
        <dbReference type="Proteomes" id="UP000324800"/>
    </source>
</evidence>
<evidence type="ECO:0000256" key="1">
    <source>
        <dbReference type="SAM" id="MobiDB-lite"/>
    </source>
</evidence>
<feature type="region of interest" description="Disordered" evidence="1">
    <location>
        <begin position="60"/>
        <end position="101"/>
    </location>
</feature>
<dbReference type="Proteomes" id="UP000324800">
    <property type="component" value="Unassembled WGS sequence"/>
</dbReference>
<feature type="region of interest" description="Disordered" evidence="1">
    <location>
        <begin position="18"/>
        <end position="48"/>
    </location>
</feature>
<proteinExistence type="predicted"/>
<dbReference type="EMBL" id="SNRW01000164">
    <property type="protein sequence ID" value="KAA6402918.1"/>
    <property type="molecule type" value="Genomic_DNA"/>
</dbReference>
<reference evidence="2 3" key="1">
    <citation type="submission" date="2019-03" db="EMBL/GenBank/DDBJ databases">
        <title>Single cell metagenomics reveals metabolic interactions within the superorganism composed of flagellate Streblomastix strix and complex community of Bacteroidetes bacteria on its surface.</title>
        <authorList>
            <person name="Treitli S.C."/>
            <person name="Kolisko M."/>
            <person name="Husnik F."/>
            <person name="Keeling P."/>
            <person name="Hampl V."/>
        </authorList>
    </citation>
    <scope>NUCLEOTIDE SEQUENCE [LARGE SCALE GENOMIC DNA]</scope>
    <source>
        <strain evidence="2">ST1C</strain>
    </source>
</reference>
<gene>
    <name evidence="2" type="ORF">EZS28_001559</name>
</gene>
<protein>
    <submittedName>
        <fullName evidence="2">Uncharacterized protein</fullName>
    </submittedName>
</protein>
<organism evidence="2 3">
    <name type="scientific">Streblomastix strix</name>
    <dbReference type="NCBI Taxonomy" id="222440"/>
    <lineage>
        <taxon>Eukaryota</taxon>
        <taxon>Metamonada</taxon>
        <taxon>Preaxostyla</taxon>
        <taxon>Oxymonadida</taxon>
        <taxon>Streblomastigidae</taxon>
        <taxon>Streblomastix</taxon>
    </lineage>
</organism>
<accession>A0A5J4X6W2</accession>
<dbReference type="AlphaFoldDB" id="A0A5J4X6W2"/>
<evidence type="ECO:0000313" key="2">
    <source>
        <dbReference type="EMBL" id="KAA6402918.1"/>
    </source>
</evidence>